<accession>A0A212JED8</accession>
<feature type="coiled-coil region" evidence="2">
    <location>
        <begin position="74"/>
        <end position="184"/>
    </location>
</feature>
<dbReference type="NCBIfam" id="NF006545">
    <property type="entry name" value="PRK09039.1-4"/>
    <property type="match status" value="1"/>
</dbReference>
<gene>
    <name evidence="5" type="ORF">KL86APRO_10930</name>
</gene>
<reference evidence="5" key="1">
    <citation type="submission" date="2016-04" db="EMBL/GenBank/DDBJ databases">
        <authorList>
            <person name="Evans L.H."/>
            <person name="Alamgir A."/>
            <person name="Owens N."/>
            <person name="Weber N.D."/>
            <person name="Virtaneva K."/>
            <person name="Barbian K."/>
            <person name="Babar A."/>
            <person name="Rosenke K."/>
        </authorList>
    </citation>
    <scope>NUCLEOTIDE SEQUENCE</scope>
    <source>
        <strain evidence="5">86</strain>
    </source>
</reference>
<dbReference type="CDD" id="cd07185">
    <property type="entry name" value="OmpA_C-like"/>
    <property type="match status" value="1"/>
</dbReference>
<keyword evidence="3" id="KW-0812">Transmembrane</keyword>
<evidence type="ECO:0000256" key="1">
    <source>
        <dbReference type="PROSITE-ProRule" id="PRU00473"/>
    </source>
</evidence>
<dbReference type="Gene3D" id="3.30.1330.60">
    <property type="entry name" value="OmpA-like domain"/>
    <property type="match status" value="1"/>
</dbReference>
<dbReference type="EMBL" id="FLUO01000001">
    <property type="protein sequence ID" value="SBV97789.1"/>
    <property type="molecule type" value="Genomic_DNA"/>
</dbReference>
<dbReference type="NCBIfam" id="NF006543">
    <property type="entry name" value="PRK09039.1-2"/>
    <property type="match status" value="1"/>
</dbReference>
<evidence type="ECO:0000256" key="2">
    <source>
        <dbReference type="SAM" id="Coils"/>
    </source>
</evidence>
<dbReference type="PROSITE" id="PS51123">
    <property type="entry name" value="OMPA_2"/>
    <property type="match status" value="1"/>
</dbReference>
<evidence type="ECO:0000256" key="3">
    <source>
        <dbReference type="SAM" id="Phobius"/>
    </source>
</evidence>
<dbReference type="PANTHER" id="PTHR30329:SF21">
    <property type="entry name" value="LIPOPROTEIN YIAD-RELATED"/>
    <property type="match status" value="1"/>
</dbReference>
<feature type="domain" description="OmpA-like" evidence="4">
    <location>
        <begin position="231"/>
        <end position="357"/>
    </location>
</feature>
<dbReference type="InterPro" id="IPR006665">
    <property type="entry name" value="OmpA-like"/>
</dbReference>
<proteinExistence type="predicted"/>
<dbReference type="SUPFAM" id="SSF103088">
    <property type="entry name" value="OmpA-like"/>
    <property type="match status" value="1"/>
</dbReference>
<dbReference type="GO" id="GO:0016020">
    <property type="term" value="C:membrane"/>
    <property type="evidence" value="ECO:0007669"/>
    <property type="project" value="UniProtKB-UniRule"/>
</dbReference>
<feature type="transmembrane region" description="Helical" evidence="3">
    <location>
        <begin position="20"/>
        <end position="42"/>
    </location>
</feature>
<protein>
    <submittedName>
        <fullName evidence="5">OmpA/MotB</fullName>
    </submittedName>
</protein>
<dbReference type="InterPro" id="IPR050330">
    <property type="entry name" value="Bact_OuterMem_StrucFunc"/>
</dbReference>
<keyword evidence="2" id="KW-0175">Coiled coil</keyword>
<name>A0A212JED8_9PROT</name>
<sequence length="357" mass="39358">MSVRRARRAPPDIWPGFVDALSTLLIVVLFLLMVFVLAQFFLGQALSGRDAALAQLGRQVDELANLLSIERKANADLRLNLSQLSSELANASAKAERLEGADDEARKLTADIAALQALKDELEKKIRQADAALGEKDEALAAERKLSEEARAQAALLNHQLEVLREEIARLNAALDASEKLTAEQKIQIANLGQRLNQALASKVAELARYRSEFFGRLREILGNRADVRIQGDRFVFQSEVLFPQGSADLQDAGKAQLDTLARTLIQIAREIPPDLDWVLRVDGHTDKVPIATAQFRSNWELSSARAISVVRYLIAAGLPPNRLVAAGFGEYQPLDPGSGTEALARNRRIEFKLTER</sequence>
<evidence type="ECO:0000313" key="5">
    <source>
        <dbReference type="EMBL" id="SBV97789.1"/>
    </source>
</evidence>
<dbReference type="InterPro" id="IPR036737">
    <property type="entry name" value="OmpA-like_sf"/>
</dbReference>
<keyword evidence="1 3" id="KW-0472">Membrane</keyword>
<evidence type="ECO:0000259" key="4">
    <source>
        <dbReference type="PROSITE" id="PS51123"/>
    </source>
</evidence>
<dbReference type="NCBIfam" id="NF006544">
    <property type="entry name" value="PRK09039.1-3"/>
    <property type="match status" value="1"/>
</dbReference>
<dbReference type="Pfam" id="PF00691">
    <property type="entry name" value="OmpA"/>
    <property type="match status" value="1"/>
</dbReference>
<dbReference type="PANTHER" id="PTHR30329">
    <property type="entry name" value="STATOR ELEMENT OF FLAGELLAR MOTOR COMPLEX"/>
    <property type="match status" value="1"/>
</dbReference>
<keyword evidence="3" id="KW-1133">Transmembrane helix</keyword>
<organism evidence="5">
    <name type="scientific">uncultured Alphaproteobacteria bacterium</name>
    <dbReference type="NCBI Taxonomy" id="91750"/>
    <lineage>
        <taxon>Bacteria</taxon>
        <taxon>Pseudomonadati</taxon>
        <taxon>Pseudomonadota</taxon>
        <taxon>Alphaproteobacteria</taxon>
        <taxon>environmental samples</taxon>
    </lineage>
</organism>
<dbReference type="AlphaFoldDB" id="A0A212JED8"/>